<keyword evidence="1" id="KW-0255">Endonuclease</keyword>
<dbReference type="RefSeq" id="YP_009118778.1">
    <property type="nucleotide sequence ID" value="NC_025425.1"/>
</dbReference>
<organism evidence="1 2">
    <name type="scientific">Enterobacteria phage GEC-3S</name>
    <dbReference type="NCBI Taxonomy" id="1222338"/>
    <lineage>
        <taxon>Viruses</taxon>
        <taxon>Duplodnaviria</taxon>
        <taxon>Heunggongvirae</taxon>
        <taxon>Uroviricota</taxon>
        <taxon>Caudoviricetes</taxon>
        <taxon>Pantevenvirales</taxon>
        <taxon>Straboviridae</taxon>
        <taxon>Krischvirus</taxon>
        <taxon>Krischvirus gec3s</taxon>
    </lineage>
</organism>
<dbReference type="EMBL" id="HE978309">
    <property type="protein sequence ID" value="CEO90698.1"/>
    <property type="molecule type" value="Genomic_DNA"/>
</dbReference>
<dbReference type="GeneID" id="23301135"/>
<name>A0A0B7MRC4_9CAUD</name>
<dbReference type="KEGG" id="vg:23301135"/>
<dbReference type="GO" id="GO:0004519">
    <property type="term" value="F:endonuclease activity"/>
    <property type="evidence" value="ECO:0007669"/>
    <property type="project" value="UniProtKB-KW"/>
</dbReference>
<dbReference type="OrthoDB" id="11716at10239"/>
<sequence>METINVHVRRSKLRRFFETEMRKTNAKIKEKCLNDGYGEYIFIRFSPHMIDRLTDRHIDEHKTMELFNKIETRLPEIFDFLKMEDRPNRLEITDGNMWIGMTVDLIEEGKPYHGLCCRMIIENPKRLAGKMSAVVLKVDQ</sequence>
<keyword evidence="1" id="KW-0378">Hydrolase</keyword>
<evidence type="ECO:0000313" key="2">
    <source>
        <dbReference type="Proteomes" id="UP000203896"/>
    </source>
</evidence>
<keyword evidence="1" id="KW-0540">Nuclease</keyword>
<dbReference type="Pfam" id="PF10715">
    <property type="entry name" value="REGB_T4"/>
    <property type="match status" value="1"/>
</dbReference>
<dbReference type="InterPro" id="IPR019653">
    <property type="entry name" value="T4_endoribonuclease_RegB"/>
</dbReference>
<accession>A0A0B7MRC4</accession>
<proteinExistence type="predicted"/>
<dbReference type="Proteomes" id="UP000203896">
    <property type="component" value="Segment"/>
</dbReference>
<keyword evidence="2" id="KW-1185">Reference proteome</keyword>
<protein>
    <submittedName>
        <fullName evidence="1">Putative site-specific RNA endonuclease</fullName>
    </submittedName>
</protein>
<reference evidence="1 2" key="1">
    <citation type="submission" date="2012-08" db="EMBL/GenBank/DDBJ databases">
        <title>Selection and characterization of a candidate therapeutic bacteriophage that lyses the German Escherichia coli O104:H4 outbreak strain.</title>
        <authorList>
            <person name="Merabishvilli M."/>
            <person name="De Vos D."/>
            <person name="Verbeken G."/>
            <person name="Kropinski A."/>
            <person name="Vandenheuvel D."/>
            <person name="Lavigne R."/>
            <person name="Wattiau P."/>
            <person name="Mast J."/>
            <person name="Ragimbeau C."/>
            <person name="Mossong J."/>
            <person name="Scheres J."/>
            <person name="Chanishvili N."/>
            <person name="Vaneechoutte M."/>
            <person name="Pirnay J.P."/>
        </authorList>
    </citation>
    <scope>NUCLEOTIDE SEQUENCE [LARGE SCALE GENOMIC DNA]</scope>
</reference>
<evidence type="ECO:0000313" key="1">
    <source>
        <dbReference type="EMBL" id="CEO90698.1"/>
    </source>
</evidence>
<gene>
    <name evidence="1" type="ORF">BN201_0095</name>
</gene>
<dbReference type="SMR" id="A0A0B7MRC4"/>